<evidence type="ECO:0008006" key="3">
    <source>
        <dbReference type="Google" id="ProtNLM"/>
    </source>
</evidence>
<keyword evidence="2" id="KW-1185">Reference proteome</keyword>
<dbReference type="Proteomes" id="UP000195985">
    <property type="component" value="Unassembled WGS sequence"/>
</dbReference>
<reference evidence="2" key="1">
    <citation type="submission" date="2016-04" db="EMBL/GenBank/DDBJ databases">
        <authorList>
            <person name="Strepis N."/>
        </authorList>
    </citation>
    <scope>NUCLEOTIDE SEQUENCE [LARGE SCALE GENOMIC DNA]</scope>
</reference>
<dbReference type="STRING" id="43064.SAMN04488086_1287"/>
<dbReference type="RefSeq" id="WP_177208691.1">
    <property type="nucleotide sequence ID" value="NZ_FONM01000028.1"/>
</dbReference>
<organism evidence="1 2">
    <name type="scientific">Trichococcus pasteurii</name>
    <dbReference type="NCBI Taxonomy" id="43064"/>
    <lineage>
        <taxon>Bacteria</taxon>
        <taxon>Bacillati</taxon>
        <taxon>Bacillota</taxon>
        <taxon>Bacilli</taxon>
        <taxon>Lactobacillales</taxon>
        <taxon>Carnobacteriaceae</taxon>
        <taxon>Trichococcus</taxon>
    </lineage>
</organism>
<name>A0A1W1IE23_9LACT</name>
<evidence type="ECO:0000313" key="2">
    <source>
        <dbReference type="Proteomes" id="UP000195985"/>
    </source>
</evidence>
<dbReference type="EMBL" id="FWEY01000002">
    <property type="protein sequence ID" value="SLM51013.1"/>
    <property type="molecule type" value="Genomic_DNA"/>
</dbReference>
<evidence type="ECO:0000313" key="1">
    <source>
        <dbReference type="EMBL" id="SLM51013.1"/>
    </source>
</evidence>
<sequence>MITEKSTIAVEMLLNEEKTERYLYKRIWSKAKAPKLACVMTIHPGSTDPNSMDLTTMLIANAINEMGYDGFLGVNLTSKLQQKRKISASDFSEENDSAILEAFNEENVEKIIVAIGSSIKTNKEVNAQLKSIIAQLSEERQKMVEVLVGLDGPVHPLTPIARGVGGWKLAKLKM</sequence>
<accession>A0A1W1IE23</accession>
<proteinExistence type="predicted"/>
<protein>
    <recommendedName>
        <fullName evidence="3">DUF1643 domain-containing protein</fullName>
    </recommendedName>
</protein>
<dbReference type="Pfam" id="PF07799">
    <property type="entry name" value="DUF1643"/>
    <property type="match status" value="1"/>
</dbReference>
<gene>
    <name evidence="1" type="ORF">TPAS_688</name>
</gene>
<dbReference type="AlphaFoldDB" id="A0A1W1IE23"/>
<dbReference type="InterPro" id="IPR012441">
    <property type="entry name" value="DUF1643"/>
</dbReference>